<dbReference type="EMBL" id="JBHSQS010000001">
    <property type="protein sequence ID" value="MFC5921834.1"/>
    <property type="molecule type" value="Genomic_DNA"/>
</dbReference>
<dbReference type="Proteomes" id="UP001596226">
    <property type="component" value="Unassembled WGS sequence"/>
</dbReference>
<proteinExistence type="predicted"/>
<accession>A0ABW1H084</accession>
<organism evidence="1 2">
    <name type="scientific">Micromonospora vulcania</name>
    <dbReference type="NCBI Taxonomy" id="1441873"/>
    <lineage>
        <taxon>Bacteria</taxon>
        <taxon>Bacillati</taxon>
        <taxon>Actinomycetota</taxon>
        <taxon>Actinomycetes</taxon>
        <taxon>Micromonosporales</taxon>
        <taxon>Micromonosporaceae</taxon>
        <taxon>Micromonospora</taxon>
    </lineage>
</organism>
<keyword evidence="2" id="KW-1185">Reference proteome</keyword>
<evidence type="ECO:0000313" key="1">
    <source>
        <dbReference type="EMBL" id="MFC5921834.1"/>
    </source>
</evidence>
<sequence>MAETPTTVRAARAIQAERSMSALNRRMNGEHLPRRPQWQCQMCEPDTPWPCHPARVHLAEAYGRDRIGLSMYVGGLLFIVAMELPDVAPAELYERFVAWTR</sequence>
<dbReference type="RefSeq" id="WP_377503877.1">
    <property type="nucleotide sequence ID" value="NZ_JBHSQS010000001.1"/>
</dbReference>
<evidence type="ECO:0000313" key="2">
    <source>
        <dbReference type="Proteomes" id="UP001596226"/>
    </source>
</evidence>
<reference evidence="2" key="1">
    <citation type="journal article" date="2019" name="Int. J. Syst. Evol. Microbiol.">
        <title>The Global Catalogue of Microorganisms (GCM) 10K type strain sequencing project: providing services to taxonomists for standard genome sequencing and annotation.</title>
        <authorList>
            <consortium name="The Broad Institute Genomics Platform"/>
            <consortium name="The Broad Institute Genome Sequencing Center for Infectious Disease"/>
            <person name="Wu L."/>
            <person name="Ma J."/>
        </authorList>
    </citation>
    <scope>NUCLEOTIDE SEQUENCE [LARGE SCALE GENOMIC DNA]</scope>
    <source>
        <strain evidence="2">CGMCC 4.7144</strain>
    </source>
</reference>
<gene>
    <name evidence="1" type="ORF">ACFQGL_00570</name>
</gene>
<name>A0ABW1H084_9ACTN</name>
<comment type="caution">
    <text evidence="1">The sequence shown here is derived from an EMBL/GenBank/DDBJ whole genome shotgun (WGS) entry which is preliminary data.</text>
</comment>
<protein>
    <submittedName>
        <fullName evidence="1">Uncharacterized protein</fullName>
    </submittedName>
</protein>